<dbReference type="EMBL" id="VCAU01000054">
    <property type="protein sequence ID" value="KAF9887938.1"/>
    <property type="molecule type" value="Genomic_DNA"/>
</dbReference>
<evidence type="ECO:0000256" key="2">
    <source>
        <dbReference type="ARBA" id="ARBA00022833"/>
    </source>
</evidence>
<sequence length="777" mass="87898">MILRGNLEVKKPVAGLECEYPQDARRTAVRTKKADVRSLQRQIEELKGRIQDASAIDSSLVSDSVCLEEYPDGSSIVLEANTPQPRRVSSQTQARSNDAQRERLQHTGFFTPSATEPGSLSLSQGPAASTEDRALSPDANFEGEIHVYGATSLLHDHSSEPLSAMVQSKQTEDIFLKQAAQDRLIANAAVRRQKELLLYSNPSITANIDFDGLPMDTAMHLLDLHWNRQHLLYMTTYRPAIMDSLVSNGPYVNKLLLNAIYLQCSLYSDRISLRVDPADPQTTGMAFYERFKALLIHYIDKPTVPTVVALLICGACLVPHGKQSAGWMLCGMAYRMITDLGYHLDVAINSPPNEKNNLSLSATDMEIRRRVYWGAYVSDKFQSLFLGRPPAMHESDGNIPHEFLDSYEELEEWKPYIDLDDQSQRNVPVYRGRPSYAISTFQNLRQLCAIAARIINAFYTVNSAKTPAAVLLHTRDEIRAQLAGWRAGLPAHLQFEPGAHATPPPHQITPHTTFWTLIILTEQAFLKRGHFHFPLDPASEEEEARQRCIDAALKIWKIVEAYKKAFTLRRAQYGISYATYCAVLVMLQQSHQDEEHLDCIRFFWHALLDYQKGCYNGLKRPLRLLKSLMRRVKVTERINVDNVDGADLPMVERPAFLRSLDAVDGSSSGIGMSGLERFCTQEHDSSTFESFENRKTLAWNHLIKTELFRTQSRANVPQFSKPMNYVAMVLAERCPSEADMQDRVRRAVVWKELTARHALPSAQAHKVVNHHDIRSKL</sequence>
<dbReference type="PANTHER" id="PTHR31313:SF86">
    <property type="entry name" value="ZN(2)-C6 FUNGAL-TYPE DOMAIN-CONTAINING PROTEIN"/>
    <property type="match status" value="1"/>
</dbReference>
<keyword evidence="7" id="KW-0175">Coiled coil</keyword>
<keyword evidence="1" id="KW-0479">Metal-binding</keyword>
<accession>A0AAD4GTZ3</accession>
<gene>
    <name evidence="10" type="ORF">FE257_009460</name>
</gene>
<evidence type="ECO:0000259" key="9">
    <source>
        <dbReference type="SMART" id="SM00906"/>
    </source>
</evidence>
<dbReference type="GO" id="GO:0006351">
    <property type="term" value="P:DNA-templated transcription"/>
    <property type="evidence" value="ECO:0007669"/>
    <property type="project" value="InterPro"/>
</dbReference>
<dbReference type="SMART" id="SM00906">
    <property type="entry name" value="Fungal_trans"/>
    <property type="match status" value="1"/>
</dbReference>
<protein>
    <recommendedName>
        <fullName evidence="9">Xylanolytic transcriptional activator regulatory domain-containing protein</fullName>
    </recommendedName>
</protein>
<keyword evidence="2" id="KW-0862">Zinc</keyword>
<dbReference type="InterPro" id="IPR051615">
    <property type="entry name" value="Transcr_Regulatory_Elem"/>
</dbReference>
<feature type="compositionally biased region" description="Polar residues" evidence="8">
    <location>
        <begin position="81"/>
        <end position="97"/>
    </location>
</feature>
<evidence type="ECO:0000256" key="3">
    <source>
        <dbReference type="ARBA" id="ARBA00023015"/>
    </source>
</evidence>
<keyword evidence="11" id="KW-1185">Reference proteome</keyword>
<dbReference type="PANTHER" id="PTHR31313">
    <property type="entry name" value="TY1 ENHANCER ACTIVATOR"/>
    <property type="match status" value="1"/>
</dbReference>
<feature type="region of interest" description="Disordered" evidence="8">
    <location>
        <begin position="76"/>
        <end position="133"/>
    </location>
</feature>
<feature type="compositionally biased region" description="Polar residues" evidence="8">
    <location>
        <begin position="108"/>
        <end position="127"/>
    </location>
</feature>
<dbReference type="CDD" id="cd12148">
    <property type="entry name" value="fungal_TF_MHR"/>
    <property type="match status" value="1"/>
</dbReference>
<reference evidence="10" key="1">
    <citation type="journal article" date="2019" name="Beilstein J. Org. Chem.">
        <title>Nanangenines: drimane sesquiterpenoids as the dominant metabolite cohort of a novel Australian fungus, Aspergillus nanangensis.</title>
        <authorList>
            <person name="Lacey H.J."/>
            <person name="Gilchrist C.L.M."/>
            <person name="Crombie A."/>
            <person name="Kalaitzis J.A."/>
            <person name="Vuong D."/>
            <person name="Rutledge P.J."/>
            <person name="Turner P."/>
            <person name="Pitt J.I."/>
            <person name="Lacey E."/>
            <person name="Chooi Y.H."/>
            <person name="Piggott A.M."/>
        </authorList>
    </citation>
    <scope>NUCLEOTIDE SEQUENCE</scope>
    <source>
        <strain evidence="10">MST-FP2251</strain>
    </source>
</reference>
<proteinExistence type="predicted"/>
<dbReference type="GO" id="GO:0008270">
    <property type="term" value="F:zinc ion binding"/>
    <property type="evidence" value="ECO:0007669"/>
    <property type="project" value="InterPro"/>
</dbReference>
<evidence type="ECO:0000313" key="10">
    <source>
        <dbReference type="EMBL" id="KAF9887938.1"/>
    </source>
</evidence>
<evidence type="ECO:0000256" key="8">
    <source>
        <dbReference type="SAM" id="MobiDB-lite"/>
    </source>
</evidence>
<evidence type="ECO:0000256" key="7">
    <source>
        <dbReference type="SAM" id="Coils"/>
    </source>
</evidence>
<evidence type="ECO:0000313" key="11">
    <source>
        <dbReference type="Proteomes" id="UP001194746"/>
    </source>
</evidence>
<feature type="coiled-coil region" evidence="7">
    <location>
        <begin position="29"/>
        <end position="56"/>
    </location>
</feature>
<evidence type="ECO:0000256" key="6">
    <source>
        <dbReference type="ARBA" id="ARBA00023242"/>
    </source>
</evidence>
<keyword evidence="4" id="KW-0238">DNA-binding</keyword>
<dbReference type="GO" id="GO:0003677">
    <property type="term" value="F:DNA binding"/>
    <property type="evidence" value="ECO:0007669"/>
    <property type="project" value="UniProtKB-KW"/>
</dbReference>
<keyword evidence="3" id="KW-0805">Transcription regulation</keyword>
<feature type="domain" description="Xylanolytic transcriptional activator regulatory" evidence="9">
    <location>
        <begin position="326"/>
        <end position="410"/>
    </location>
</feature>
<evidence type="ECO:0000256" key="4">
    <source>
        <dbReference type="ARBA" id="ARBA00023125"/>
    </source>
</evidence>
<organism evidence="10 11">
    <name type="scientific">Aspergillus nanangensis</name>
    <dbReference type="NCBI Taxonomy" id="2582783"/>
    <lineage>
        <taxon>Eukaryota</taxon>
        <taxon>Fungi</taxon>
        <taxon>Dikarya</taxon>
        <taxon>Ascomycota</taxon>
        <taxon>Pezizomycotina</taxon>
        <taxon>Eurotiomycetes</taxon>
        <taxon>Eurotiomycetidae</taxon>
        <taxon>Eurotiales</taxon>
        <taxon>Aspergillaceae</taxon>
        <taxon>Aspergillus</taxon>
        <taxon>Aspergillus subgen. Circumdati</taxon>
    </lineage>
</organism>
<reference evidence="10" key="2">
    <citation type="submission" date="2020-02" db="EMBL/GenBank/DDBJ databases">
        <authorList>
            <person name="Gilchrist C.L.M."/>
            <person name="Chooi Y.-H."/>
        </authorList>
    </citation>
    <scope>NUCLEOTIDE SEQUENCE</scope>
    <source>
        <strain evidence="10">MST-FP2251</strain>
    </source>
</reference>
<dbReference type="InterPro" id="IPR007219">
    <property type="entry name" value="XnlR_reg_dom"/>
</dbReference>
<keyword evidence="5" id="KW-0804">Transcription</keyword>
<dbReference type="AlphaFoldDB" id="A0AAD4GTZ3"/>
<comment type="caution">
    <text evidence="10">The sequence shown here is derived from an EMBL/GenBank/DDBJ whole genome shotgun (WGS) entry which is preliminary data.</text>
</comment>
<evidence type="ECO:0000256" key="1">
    <source>
        <dbReference type="ARBA" id="ARBA00022723"/>
    </source>
</evidence>
<dbReference type="Proteomes" id="UP001194746">
    <property type="component" value="Unassembled WGS sequence"/>
</dbReference>
<keyword evidence="6" id="KW-0539">Nucleus</keyword>
<dbReference type="Pfam" id="PF04082">
    <property type="entry name" value="Fungal_trans"/>
    <property type="match status" value="1"/>
</dbReference>
<name>A0AAD4GTZ3_ASPNN</name>
<evidence type="ECO:0000256" key="5">
    <source>
        <dbReference type="ARBA" id="ARBA00023163"/>
    </source>
</evidence>